<accession>A0A8S3ZQ62</accession>
<dbReference type="OrthoDB" id="6150437at2759"/>
<sequence>MPRNQQSVDMNAEESTDLSAFAMPLIDSDAEDTMTDSNEYGRPRSSSGASALKTLLGSKSKSRNKSAEREEKKDKEKDKDKKKGFFEQFRPRSKSDVSGLKRPLKKPSIPTDHSLDESVLTAQTNHKSLISSQEAVTPMSQILEGQMLFVSDDARGRHKSGPSTNKDSFMSKFRARSNSDSKPKSPRRPLHTQ</sequence>
<dbReference type="EMBL" id="CAJHNH020003780">
    <property type="protein sequence ID" value="CAG5129978.1"/>
    <property type="molecule type" value="Genomic_DNA"/>
</dbReference>
<dbReference type="Proteomes" id="UP000678393">
    <property type="component" value="Unassembled WGS sequence"/>
</dbReference>
<feature type="compositionally biased region" description="Basic and acidic residues" evidence="1">
    <location>
        <begin position="65"/>
        <end position="95"/>
    </location>
</feature>
<evidence type="ECO:0000313" key="2">
    <source>
        <dbReference type="EMBL" id="CAG5129978.1"/>
    </source>
</evidence>
<feature type="region of interest" description="Disordered" evidence="1">
    <location>
        <begin position="153"/>
        <end position="193"/>
    </location>
</feature>
<organism evidence="2 3">
    <name type="scientific">Candidula unifasciata</name>
    <dbReference type="NCBI Taxonomy" id="100452"/>
    <lineage>
        <taxon>Eukaryota</taxon>
        <taxon>Metazoa</taxon>
        <taxon>Spiralia</taxon>
        <taxon>Lophotrochozoa</taxon>
        <taxon>Mollusca</taxon>
        <taxon>Gastropoda</taxon>
        <taxon>Heterobranchia</taxon>
        <taxon>Euthyneura</taxon>
        <taxon>Panpulmonata</taxon>
        <taxon>Eupulmonata</taxon>
        <taxon>Stylommatophora</taxon>
        <taxon>Helicina</taxon>
        <taxon>Helicoidea</taxon>
        <taxon>Geomitridae</taxon>
        <taxon>Candidula</taxon>
    </lineage>
</organism>
<proteinExistence type="predicted"/>
<keyword evidence="3" id="KW-1185">Reference proteome</keyword>
<feature type="compositionally biased region" description="Basic residues" evidence="1">
    <location>
        <begin position="184"/>
        <end position="193"/>
    </location>
</feature>
<evidence type="ECO:0000256" key="1">
    <source>
        <dbReference type="SAM" id="MobiDB-lite"/>
    </source>
</evidence>
<reference evidence="2" key="1">
    <citation type="submission" date="2021-04" db="EMBL/GenBank/DDBJ databases">
        <authorList>
            <consortium name="Molecular Ecology Group"/>
        </authorList>
    </citation>
    <scope>NUCLEOTIDE SEQUENCE</scope>
</reference>
<dbReference type="AlphaFoldDB" id="A0A8S3ZQ62"/>
<evidence type="ECO:0000313" key="3">
    <source>
        <dbReference type="Proteomes" id="UP000678393"/>
    </source>
</evidence>
<gene>
    <name evidence="2" type="ORF">CUNI_LOCUS15536</name>
</gene>
<feature type="non-terminal residue" evidence="2">
    <location>
        <position position="193"/>
    </location>
</feature>
<protein>
    <submittedName>
        <fullName evidence="2">Uncharacterized protein</fullName>
    </submittedName>
</protein>
<name>A0A8S3ZQ62_9EUPU</name>
<feature type="region of interest" description="Disordered" evidence="1">
    <location>
        <begin position="1"/>
        <end position="120"/>
    </location>
</feature>
<comment type="caution">
    <text evidence="2">The sequence shown here is derived from an EMBL/GenBank/DDBJ whole genome shotgun (WGS) entry which is preliminary data.</text>
</comment>